<keyword evidence="2" id="KW-1185">Reference proteome</keyword>
<proteinExistence type="predicted"/>
<sequence length="79" mass="9294">MPKAFWKDLCNLSIGFGREESGDIDETVLDWWQKYRLWNEVTNPWWTIPGIELDIHACCVDILPNVLRMACPGRYQKLP</sequence>
<evidence type="ECO:0000313" key="2">
    <source>
        <dbReference type="Proteomes" id="UP001227192"/>
    </source>
</evidence>
<organism evidence="1 2">
    <name type="scientific">Penicillium thymicola</name>
    <dbReference type="NCBI Taxonomy" id="293382"/>
    <lineage>
        <taxon>Eukaryota</taxon>
        <taxon>Fungi</taxon>
        <taxon>Dikarya</taxon>
        <taxon>Ascomycota</taxon>
        <taxon>Pezizomycotina</taxon>
        <taxon>Eurotiomycetes</taxon>
        <taxon>Eurotiomycetidae</taxon>
        <taxon>Eurotiales</taxon>
        <taxon>Aspergillaceae</taxon>
        <taxon>Penicillium</taxon>
    </lineage>
</organism>
<dbReference type="Proteomes" id="UP001227192">
    <property type="component" value="Unassembled WGS sequence"/>
</dbReference>
<comment type="caution">
    <text evidence="1">The sequence shown here is derived from an EMBL/GenBank/DDBJ whole genome shotgun (WGS) entry which is preliminary data.</text>
</comment>
<name>A0AAI9X3Q1_PENTH</name>
<reference evidence="1" key="2">
    <citation type="journal article" date="2016" name="Fungal Biol.">
        <title>Ochratoxin A production by Penicillium thymicola.</title>
        <authorList>
            <person name="Nguyen H.D.T."/>
            <person name="McMullin D.R."/>
            <person name="Ponomareva E."/>
            <person name="Riley R."/>
            <person name="Pomraning K.R."/>
            <person name="Baker S.E."/>
            <person name="Seifert K.A."/>
        </authorList>
    </citation>
    <scope>NUCLEOTIDE SEQUENCE</scope>
    <source>
        <strain evidence="1">DAOM 180753</strain>
    </source>
</reference>
<gene>
    <name evidence="1" type="ORF">VN97_g11156</name>
</gene>
<accession>A0AAI9X3Q1</accession>
<dbReference type="AlphaFoldDB" id="A0AAI9X3Q1"/>
<protein>
    <submittedName>
        <fullName evidence="1">Uncharacterized protein</fullName>
    </submittedName>
</protein>
<dbReference type="EMBL" id="LACB01000584">
    <property type="protein sequence ID" value="KAJ9482279.1"/>
    <property type="molecule type" value="Genomic_DNA"/>
</dbReference>
<evidence type="ECO:0000313" key="1">
    <source>
        <dbReference type="EMBL" id="KAJ9482279.1"/>
    </source>
</evidence>
<reference evidence="1" key="1">
    <citation type="submission" date="2015-06" db="EMBL/GenBank/DDBJ databases">
        <authorList>
            <person name="Nguyen H."/>
        </authorList>
    </citation>
    <scope>NUCLEOTIDE SEQUENCE</scope>
    <source>
        <strain evidence="1">DAOM 180753</strain>
    </source>
</reference>